<keyword evidence="2" id="KW-0131">Cell cycle</keyword>
<protein>
    <submittedName>
        <fullName evidence="4">Uncharacterized protein</fullName>
    </submittedName>
</protein>
<feature type="compositionally biased region" description="Polar residues" evidence="3">
    <location>
        <begin position="705"/>
        <end position="716"/>
    </location>
</feature>
<reference evidence="4" key="1">
    <citation type="submission" date="2021-02" db="EMBL/GenBank/DDBJ databases">
        <authorList>
            <person name="Nowell W R."/>
        </authorList>
    </citation>
    <scope>NUCLEOTIDE SEQUENCE</scope>
</reference>
<proteinExistence type="inferred from homology"/>
<dbReference type="EMBL" id="CAJNOO010000661">
    <property type="protein sequence ID" value="CAF1004421.1"/>
    <property type="molecule type" value="Genomic_DNA"/>
</dbReference>
<feature type="region of interest" description="Disordered" evidence="3">
    <location>
        <begin position="249"/>
        <end position="280"/>
    </location>
</feature>
<dbReference type="PANTHER" id="PTHR12634">
    <property type="entry name" value="SIT4 YEAST -ASSOCIATING PROTEIN-RELATED"/>
    <property type="match status" value="1"/>
</dbReference>
<evidence type="ECO:0000313" key="5">
    <source>
        <dbReference type="EMBL" id="CAF3877442.1"/>
    </source>
</evidence>
<evidence type="ECO:0000256" key="1">
    <source>
        <dbReference type="ARBA" id="ARBA00006180"/>
    </source>
</evidence>
<dbReference type="Proteomes" id="UP000663823">
    <property type="component" value="Unassembled WGS sequence"/>
</dbReference>
<feature type="region of interest" description="Disordered" evidence="3">
    <location>
        <begin position="705"/>
        <end position="738"/>
    </location>
</feature>
<dbReference type="Proteomes" id="UP000663882">
    <property type="component" value="Unassembled WGS sequence"/>
</dbReference>
<feature type="compositionally biased region" description="Polar residues" evidence="3">
    <location>
        <begin position="827"/>
        <end position="838"/>
    </location>
</feature>
<comment type="similarity">
    <text evidence="1">Belongs to the SAPS family.</text>
</comment>
<dbReference type="GO" id="GO:0019888">
    <property type="term" value="F:protein phosphatase regulator activity"/>
    <property type="evidence" value="ECO:0007669"/>
    <property type="project" value="TreeGrafter"/>
</dbReference>
<comment type="caution">
    <text evidence="4">The sequence shown here is derived from an EMBL/GenBank/DDBJ whole genome shotgun (WGS) entry which is preliminary data.</text>
</comment>
<organism evidence="4 6">
    <name type="scientific">Rotaria sordida</name>
    <dbReference type="NCBI Taxonomy" id="392033"/>
    <lineage>
        <taxon>Eukaryota</taxon>
        <taxon>Metazoa</taxon>
        <taxon>Spiralia</taxon>
        <taxon>Gnathifera</taxon>
        <taxon>Rotifera</taxon>
        <taxon>Eurotatoria</taxon>
        <taxon>Bdelloidea</taxon>
        <taxon>Philodinida</taxon>
        <taxon>Philodinidae</taxon>
        <taxon>Rotaria</taxon>
    </lineage>
</organism>
<dbReference type="EMBL" id="CAJOAX010003871">
    <property type="protein sequence ID" value="CAF3877442.1"/>
    <property type="molecule type" value="Genomic_DNA"/>
</dbReference>
<name>A0A814H3I0_9BILA</name>
<dbReference type="OrthoDB" id="295029at2759"/>
<evidence type="ECO:0000256" key="2">
    <source>
        <dbReference type="ARBA" id="ARBA00023306"/>
    </source>
</evidence>
<gene>
    <name evidence="5" type="ORF">OTI717_LOCUS22571</name>
    <name evidence="4" type="ORF">RFH988_LOCUS14348</name>
</gene>
<dbReference type="GO" id="GO:0019903">
    <property type="term" value="F:protein phosphatase binding"/>
    <property type="evidence" value="ECO:0007669"/>
    <property type="project" value="InterPro"/>
</dbReference>
<accession>A0A814H3I0</accession>
<dbReference type="AlphaFoldDB" id="A0A814H3I0"/>
<evidence type="ECO:0000256" key="3">
    <source>
        <dbReference type="SAM" id="MobiDB-lite"/>
    </source>
</evidence>
<evidence type="ECO:0000313" key="4">
    <source>
        <dbReference type="EMBL" id="CAF1004421.1"/>
    </source>
</evidence>
<dbReference type="Pfam" id="PF04499">
    <property type="entry name" value="SAPS"/>
    <property type="match status" value="2"/>
</dbReference>
<evidence type="ECO:0000313" key="6">
    <source>
        <dbReference type="Proteomes" id="UP000663882"/>
    </source>
</evidence>
<feature type="region of interest" description="Disordered" evidence="3">
    <location>
        <begin position="799"/>
        <end position="874"/>
    </location>
</feature>
<sequence>MFWECHVVTSSIDKLLDQPSDSINLQDFLDENDLIQECLTQNNRLLDYLVQGHIMNELIGYIIKNPIDNNFHNAQIVSELLSGDFQRIQDKLLEKEHLDLLYSFLFSNEINKLSTVNPILASYFSRIIMTLVIRKPNELINYFKTRETFKDDFFRHLDSTSITDVLYRLIADCGDQRSEAIKWYEDINLIDGLIQQLLITESTYTQTNIVNLLGEFIRLAFDQHNGIDNDFQRNIDTTLSSSTMECLPHNANENDEELSPFNRVSSDNDTEDTSTDNQTDDKFTPLILAQHILSKTNLEKLFDTLNKQPILVANGCDFLITVFDLLSRYISLPQCIPLTSFIEGKSILINEISPSDKEETEQMQINDEGDTLQVIKSRERSSDETNADALKNLLANVKDPRIQIYSILLEVIPSRLPSLIALLSNPSAPLIPSSPSQDNSQTVKYQFISEPLGAIRLNLIKFFSKLIHTISNDYTGDYIYQILNSNRLFYILIDLFYHHIYNNFLHTQVYLILRLIFHINSLAVKQPNDIWTRLPLNDQLKSSESELPNSSSFHYTNRCSYKLFQSLLNSSQVNLIERLLDQYELNIASSKSILTSSSSDDAITSSLLHTRFTSPNSGHVAQILRCLREYATIFDNYSKFLKNDDQQQIDENTNILEIRWETALDYLNEDEKKCSAMHHHEQNSTNCFRLNSSVNAMTHINNVFNSNDSSEANQRRQTFHKRSFGSSGAPYIDDDDDDDDEVERFDIDDELMNNEQTAGERKLAEMKKVSFEPQFPPVFDEQSLWHQQDDTDMIKTHHDNEDNDNMKMTSAPPLPDLFENYRKQQEKSASSTESSFEQLCSLRANDHGSGPSIFPFQSSSSTVRDEVEEGQDEY</sequence>
<dbReference type="PANTHER" id="PTHR12634:SF8">
    <property type="entry name" value="FIERY MOUNTAIN, ISOFORM D"/>
    <property type="match status" value="1"/>
</dbReference>
<dbReference type="InterPro" id="IPR007587">
    <property type="entry name" value="SAPS"/>
</dbReference>